<proteinExistence type="predicted"/>
<evidence type="ECO:0000313" key="2">
    <source>
        <dbReference type="EMBL" id="MDV2474477.1"/>
    </source>
</evidence>
<accession>A0ABU3WKG4</accession>
<evidence type="ECO:0000256" key="1">
    <source>
        <dbReference type="SAM" id="Phobius"/>
    </source>
</evidence>
<feature type="transmembrane region" description="Helical" evidence="1">
    <location>
        <begin position="92"/>
        <end position="114"/>
    </location>
</feature>
<keyword evidence="1" id="KW-0472">Membrane</keyword>
<keyword evidence="3" id="KW-1185">Reference proteome</keyword>
<dbReference type="Proteomes" id="UP001275440">
    <property type="component" value="Unassembled WGS sequence"/>
</dbReference>
<keyword evidence="1" id="KW-0812">Transmembrane</keyword>
<comment type="caution">
    <text evidence="2">The sequence shown here is derived from an EMBL/GenBank/DDBJ whole genome shotgun (WGS) entry which is preliminary data.</text>
</comment>
<sequence length="175" mass="17036">MHSPTNTVAQVRGGFVGAVSGAVSIAAHGMAGGGAPPGDGAVLLLAACVAIGAIVSSLPAAAHSRGVLLAALTAGQLVGHLTLTMAGEHTHWLSMSAPMLAAHLAAIAVSAVLIRGAERGCHAAIAAVTRLVLAVLSSPPAEAPLWTSTPVHRATLSPWLLAGATAGVRGPPVSA</sequence>
<dbReference type="EMBL" id="WBMO01000001">
    <property type="protein sequence ID" value="MDV2474477.1"/>
    <property type="molecule type" value="Genomic_DNA"/>
</dbReference>
<name>A0ABU3WKG4_9NOCA</name>
<feature type="transmembrane region" description="Helical" evidence="1">
    <location>
        <begin position="67"/>
        <end position="86"/>
    </location>
</feature>
<keyword evidence="1" id="KW-1133">Transmembrane helix</keyword>
<organism evidence="2 3">
    <name type="scientific">Rhodococcus zopfii</name>
    <dbReference type="NCBI Taxonomy" id="43772"/>
    <lineage>
        <taxon>Bacteria</taxon>
        <taxon>Bacillati</taxon>
        <taxon>Actinomycetota</taxon>
        <taxon>Actinomycetes</taxon>
        <taxon>Mycobacteriales</taxon>
        <taxon>Nocardiaceae</taxon>
        <taxon>Rhodococcus</taxon>
    </lineage>
</organism>
<gene>
    <name evidence="2" type="ORF">F8M49_01895</name>
</gene>
<evidence type="ECO:0008006" key="4">
    <source>
        <dbReference type="Google" id="ProtNLM"/>
    </source>
</evidence>
<evidence type="ECO:0000313" key="3">
    <source>
        <dbReference type="Proteomes" id="UP001275440"/>
    </source>
</evidence>
<reference evidence="2 3" key="1">
    <citation type="submission" date="2019-10" db="EMBL/GenBank/DDBJ databases">
        <title>Draft Genome Assembly of Rhodococcus zopfii DSM44189.</title>
        <authorList>
            <person name="Sutton J.M."/>
            <person name="Akob D.M."/>
            <person name="Bushman T.J."/>
        </authorList>
    </citation>
    <scope>NUCLEOTIDE SEQUENCE [LARGE SCALE GENOMIC DNA]</scope>
    <source>
        <strain evidence="2 3">DSM 44189</strain>
    </source>
</reference>
<protein>
    <recommendedName>
        <fullName evidence="4">Integral membrane protein</fullName>
    </recommendedName>
</protein>
<feature type="transmembrane region" description="Helical" evidence="1">
    <location>
        <begin position="40"/>
        <end position="60"/>
    </location>
</feature>